<sequence length="33" mass="3552">MDGLRPGSNDNYPARVVAVGEVSKSRTGKCKCR</sequence>
<gene>
    <name evidence="2" type="ORF">ENSA7_54660</name>
    <name evidence="1" type="ORF">ENSA7_77700</name>
</gene>
<dbReference type="EMBL" id="PVNL01000111">
    <property type="protein sequence ID" value="PRQ02637.1"/>
    <property type="molecule type" value="Genomic_DNA"/>
</dbReference>
<dbReference type="AlphaFoldDB" id="A0A2S9YC01"/>
<dbReference type="EMBL" id="PVNL01000140">
    <property type="protein sequence ID" value="PRP94601.1"/>
    <property type="molecule type" value="Genomic_DNA"/>
</dbReference>
<proteinExistence type="predicted"/>
<organism evidence="2 3">
    <name type="scientific">Enhygromyxa salina</name>
    <dbReference type="NCBI Taxonomy" id="215803"/>
    <lineage>
        <taxon>Bacteria</taxon>
        <taxon>Pseudomonadati</taxon>
        <taxon>Myxococcota</taxon>
        <taxon>Polyangia</taxon>
        <taxon>Nannocystales</taxon>
        <taxon>Nannocystaceae</taxon>
        <taxon>Enhygromyxa</taxon>
    </lineage>
</organism>
<evidence type="ECO:0000313" key="1">
    <source>
        <dbReference type="EMBL" id="PRP94601.1"/>
    </source>
</evidence>
<comment type="caution">
    <text evidence="2">The sequence shown here is derived from an EMBL/GenBank/DDBJ whole genome shotgun (WGS) entry which is preliminary data.</text>
</comment>
<evidence type="ECO:0000313" key="3">
    <source>
        <dbReference type="Proteomes" id="UP000238823"/>
    </source>
</evidence>
<evidence type="ECO:0000313" key="2">
    <source>
        <dbReference type="EMBL" id="PRQ02637.1"/>
    </source>
</evidence>
<protein>
    <submittedName>
        <fullName evidence="2">Uncharacterized protein</fullName>
    </submittedName>
</protein>
<accession>A0A2S9YC01</accession>
<reference evidence="2 3" key="1">
    <citation type="submission" date="2018-03" db="EMBL/GenBank/DDBJ databases">
        <title>Draft Genome Sequences of the Obligatory Marine Myxobacteria Enhygromyxa salina SWB007.</title>
        <authorList>
            <person name="Poehlein A."/>
            <person name="Moghaddam J.A."/>
            <person name="Harms H."/>
            <person name="Alanjari M."/>
            <person name="Koenig G.M."/>
            <person name="Daniel R."/>
            <person name="Schaeberle T.F."/>
        </authorList>
    </citation>
    <scope>NUCLEOTIDE SEQUENCE [LARGE SCALE GENOMIC DNA]</scope>
    <source>
        <strain evidence="2 3">SWB007</strain>
    </source>
</reference>
<dbReference type="Proteomes" id="UP000238823">
    <property type="component" value="Unassembled WGS sequence"/>
</dbReference>
<name>A0A2S9YC01_9BACT</name>